<comment type="caution">
    <text evidence="8">The sequence shown here is derived from an EMBL/GenBank/DDBJ whole genome shotgun (WGS) entry which is preliminary data.</text>
</comment>
<keyword evidence="6" id="KW-0479">Metal-binding</keyword>
<evidence type="ECO:0000256" key="3">
    <source>
        <dbReference type="ARBA" id="ARBA00010763"/>
    </source>
</evidence>
<dbReference type="InterPro" id="IPR038987">
    <property type="entry name" value="MoeA-like"/>
</dbReference>
<evidence type="ECO:0000313" key="8">
    <source>
        <dbReference type="EMBL" id="MET3600042.1"/>
    </source>
</evidence>
<dbReference type="SMART" id="SM00852">
    <property type="entry name" value="MoCF_biosynth"/>
    <property type="match status" value="1"/>
</dbReference>
<dbReference type="EC" id="2.10.1.1" evidence="6"/>
<comment type="catalytic activity">
    <reaction evidence="5">
        <text>adenylyl-molybdopterin + molybdate = Mo-molybdopterin + AMP + H(+)</text>
        <dbReference type="Rhea" id="RHEA:35047"/>
        <dbReference type="ChEBI" id="CHEBI:15378"/>
        <dbReference type="ChEBI" id="CHEBI:36264"/>
        <dbReference type="ChEBI" id="CHEBI:62727"/>
        <dbReference type="ChEBI" id="CHEBI:71302"/>
        <dbReference type="ChEBI" id="CHEBI:456215"/>
        <dbReference type="EC" id="2.10.1.1"/>
    </reaction>
</comment>
<sequence>MANTLLPVEDALAILLANARPVSGTEMLALPDADGRILAEDILARITQPPFSASAMDGYAVRAEDVETAGATLSVIGTVAAGQTPEQDVIPGTAIRIFTGAPVPPGADCVVIQEDTEKRGEHSILITEAAAKGAHIRPAGQDFRDGQLLLARGRLLDARSLSLAAAAGHGALPVCRQPRIALLATGDELVPPGQKPGPGQISASSGVALHSLARMNGAQTLDLGIARDDAADLRAAVDRARDWNADVLMTIGGASVGDRDLVGPTLQSIGMSLDFWKIAMRPGKPLMVGNLGDMKVLGLPGNPVSAFVCTLIFAEPLIRKLANLTPRNRLHQAVAAGPIEPNGPRRHYMRGRFTDRANGLVEPCESQDSSLIATLADADCLIVRPPGDEAIKAGDPLSVMMLARDAD</sequence>
<dbReference type="InterPro" id="IPR036135">
    <property type="entry name" value="MoeA_linker/N_sf"/>
</dbReference>
<dbReference type="InterPro" id="IPR005110">
    <property type="entry name" value="MoeA_linker/N"/>
</dbReference>
<dbReference type="Proteomes" id="UP001549164">
    <property type="component" value="Unassembled WGS sequence"/>
</dbReference>
<dbReference type="InterPro" id="IPR001453">
    <property type="entry name" value="MoaB/Mog_dom"/>
</dbReference>
<evidence type="ECO:0000259" key="7">
    <source>
        <dbReference type="SMART" id="SM00852"/>
    </source>
</evidence>
<evidence type="ECO:0000256" key="5">
    <source>
        <dbReference type="ARBA" id="ARBA00047317"/>
    </source>
</evidence>
<dbReference type="SUPFAM" id="SSF63882">
    <property type="entry name" value="MoeA N-terminal region -like"/>
    <property type="match status" value="1"/>
</dbReference>
<dbReference type="GO" id="GO:0061599">
    <property type="term" value="F:molybdopterin molybdotransferase activity"/>
    <property type="evidence" value="ECO:0007669"/>
    <property type="project" value="UniProtKB-EC"/>
</dbReference>
<proteinExistence type="inferred from homology"/>
<comment type="cofactor">
    <cofactor evidence="6">
        <name>Mg(2+)</name>
        <dbReference type="ChEBI" id="CHEBI:18420"/>
    </cofactor>
</comment>
<dbReference type="Gene3D" id="2.40.340.10">
    <property type="entry name" value="MoeA, C-terminal, domain IV"/>
    <property type="match status" value="1"/>
</dbReference>
<dbReference type="SUPFAM" id="SSF63867">
    <property type="entry name" value="MoeA C-terminal domain-like"/>
    <property type="match status" value="1"/>
</dbReference>
<keyword evidence="6" id="KW-0500">Molybdenum</keyword>
<dbReference type="EMBL" id="JBEPLY010000005">
    <property type="protein sequence ID" value="MET3600042.1"/>
    <property type="molecule type" value="Genomic_DNA"/>
</dbReference>
<evidence type="ECO:0000256" key="6">
    <source>
        <dbReference type="RuleBase" id="RU365090"/>
    </source>
</evidence>
<dbReference type="NCBIfam" id="NF045515">
    <property type="entry name" value="Glp_gephyrin"/>
    <property type="match status" value="1"/>
</dbReference>
<dbReference type="PANTHER" id="PTHR10192">
    <property type="entry name" value="MOLYBDOPTERIN BIOSYNTHESIS PROTEIN"/>
    <property type="match status" value="1"/>
</dbReference>
<comment type="function">
    <text evidence="1 6">Catalyzes the insertion of molybdate into adenylated molybdopterin with the concomitant release of AMP.</text>
</comment>
<feature type="domain" description="MoaB/Mog" evidence="7">
    <location>
        <begin position="181"/>
        <end position="320"/>
    </location>
</feature>
<dbReference type="SUPFAM" id="SSF53218">
    <property type="entry name" value="Molybdenum cofactor biosynthesis proteins"/>
    <property type="match status" value="1"/>
</dbReference>
<keyword evidence="9" id="KW-1185">Reference proteome</keyword>
<keyword evidence="6" id="KW-0460">Magnesium</keyword>
<protein>
    <recommendedName>
        <fullName evidence="6">Molybdopterin molybdenumtransferase</fullName>
        <ecNumber evidence="6">2.10.1.1</ecNumber>
    </recommendedName>
</protein>
<organism evidence="8 9">
    <name type="scientific">Martelella mangrovi</name>
    <dbReference type="NCBI Taxonomy" id="1397477"/>
    <lineage>
        <taxon>Bacteria</taxon>
        <taxon>Pseudomonadati</taxon>
        <taxon>Pseudomonadota</taxon>
        <taxon>Alphaproteobacteria</taxon>
        <taxon>Hyphomicrobiales</taxon>
        <taxon>Aurantimonadaceae</taxon>
        <taxon>Martelella</taxon>
    </lineage>
</organism>
<dbReference type="Gene3D" id="3.40.980.10">
    <property type="entry name" value="MoaB/Mog-like domain"/>
    <property type="match status" value="1"/>
</dbReference>
<dbReference type="Pfam" id="PF00994">
    <property type="entry name" value="MoCF_biosynth"/>
    <property type="match status" value="1"/>
</dbReference>
<accession>A0ABV2IAU6</accession>
<dbReference type="PANTHER" id="PTHR10192:SF5">
    <property type="entry name" value="GEPHYRIN"/>
    <property type="match status" value="1"/>
</dbReference>
<dbReference type="PROSITE" id="PS01079">
    <property type="entry name" value="MOCF_BIOSYNTHESIS_2"/>
    <property type="match status" value="1"/>
</dbReference>
<dbReference type="CDD" id="cd00887">
    <property type="entry name" value="MoeA"/>
    <property type="match status" value="1"/>
</dbReference>
<dbReference type="InterPro" id="IPR005111">
    <property type="entry name" value="MoeA_C_domain_IV"/>
</dbReference>
<dbReference type="Pfam" id="PF03454">
    <property type="entry name" value="MoeA_C"/>
    <property type="match status" value="1"/>
</dbReference>
<keyword evidence="6 8" id="KW-0808">Transferase</keyword>
<gene>
    <name evidence="8" type="ORF">ABID12_001982</name>
</gene>
<dbReference type="Gene3D" id="3.90.105.10">
    <property type="entry name" value="Molybdopterin biosynthesis moea protein, domain 2"/>
    <property type="match status" value="1"/>
</dbReference>
<dbReference type="RefSeq" id="WP_354434071.1">
    <property type="nucleotide sequence ID" value="NZ_JBEPLY010000005.1"/>
</dbReference>
<evidence type="ECO:0000313" key="9">
    <source>
        <dbReference type="Proteomes" id="UP001549164"/>
    </source>
</evidence>
<dbReference type="InterPro" id="IPR036425">
    <property type="entry name" value="MoaB/Mog-like_dom_sf"/>
</dbReference>
<reference evidence="8 9" key="1">
    <citation type="submission" date="2024-06" db="EMBL/GenBank/DDBJ databases">
        <title>Genomic Encyclopedia of Type Strains, Phase IV (KMG-IV): sequencing the most valuable type-strain genomes for metagenomic binning, comparative biology and taxonomic classification.</title>
        <authorList>
            <person name="Goeker M."/>
        </authorList>
    </citation>
    <scope>NUCLEOTIDE SEQUENCE [LARGE SCALE GENOMIC DNA]</scope>
    <source>
        <strain evidence="8 9">DSM 28102</strain>
    </source>
</reference>
<evidence type="ECO:0000256" key="4">
    <source>
        <dbReference type="ARBA" id="ARBA00023150"/>
    </source>
</evidence>
<dbReference type="InterPro" id="IPR008284">
    <property type="entry name" value="MoCF_biosynth_CS"/>
</dbReference>
<dbReference type="Pfam" id="PF03453">
    <property type="entry name" value="MoeA_N"/>
    <property type="match status" value="1"/>
</dbReference>
<comment type="similarity">
    <text evidence="3 6">Belongs to the MoeA family.</text>
</comment>
<dbReference type="InterPro" id="IPR036688">
    <property type="entry name" value="MoeA_C_domain_IV_sf"/>
</dbReference>
<dbReference type="Gene3D" id="2.170.190.11">
    <property type="entry name" value="Molybdopterin biosynthesis moea protein, domain 3"/>
    <property type="match status" value="1"/>
</dbReference>
<name>A0ABV2IAU6_9HYPH</name>
<comment type="pathway">
    <text evidence="2 6">Cofactor biosynthesis; molybdopterin biosynthesis.</text>
</comment>
<evidence type="ECO:0000256" key="2">
    <source>
        <dbReference type="ARBA" id="ARBA00005046"/>
    </source>
</evidence>
<keyword evidence="4 6" id="KW-0501">Molybdenum cofactor biosynthesis</keyword>
<evidence type="ECO:0000256" key="1">
    <source>
        <dbReference type="ARBA" id="ARBA00002901"/>
    </source>
</evidence>